<accession>A0A8S9XR30</accession>
<feature type="signal peptide" evidence="1">
    <location>
        <begin position="1"/>
        <end position="21"/>
    </location>
</feature>
<evidence type="ECO:0000313" key="3">
    <source>
        <dbReference type="Proteomes" id="UP000466442"/>
    </source>
</evidence>
<keyword evidence="3" id="KW-1185">Reference proteome</keyword>
<feature type="non-terminal residue" evidence="2">
    <location>
        <position position="1"/>
    </location>
</feature>
<evidence type="ECO:0000256" key="1">
    <source>
        <dbReference type="SAM" id="SignalP"/>
    </source>
</evidence>
<protein>
    <submittedName>
        <fullName evidence="2">Uncharacterized protein</fullName>
    </submittedName>
</protein>
<dbReference type="InterPro" id="IPR036188">
    <property type="entry name" value="FAD/NAD-bd_sf"/>
</dbReference>
<organism evidence="2 3">
    <name type="scientific">Apolygus lucorum</name>
    <name type="common">Small green plant bug</name>
    <name type="synonym">Lygocoris lucorum</name>
    <dbReference type="NCBI Taxonomy" id="248454"/>
    <lineage>
        <taxon>Eukaryota</taxon>
        <taxon>Metazoa</taxon>
        <taxon>Ecdysozoa</taxon>
        <taxon>Arthropoda</taxon>
        <taxon>Hexapoda</taxon>
        <taxon>Insecta</taxon>
        <taxon>Pterygota</taxon>
        <taxon>Neoptera</taxon>
        <taxon>Paraneoptera</taxon>
        <taxon>Hemiptera</taxon>
        <taxon>Heteroptera</taxon>
        <taxon>Panheteroptera</taxon>
        <taxon>Cimicomorpha</taxon>
        <taxon>Miridae</taxon>
        <taxon>Mirini</taxon>
        <taxon>Apolygus</taxon>
    </lineage>
</organism>
<comment type="caution">
    <text evidence="2">The sequence shown here is derived from an EMBL/GenBank/DDBJ whole genome shotgun (WGS) entry which is preliminary data.</text>
</comment>
<name>A0A8S9XR30_APOLU</name>
<dbReference type="PANTHER" id="PTHR21178">
    <property type="entry name" value="CILIA- AND FLAGELLA-ASSOCIATED PROTEIN 61"/>
    <property type="match status" value="1"/>
</dbReference>
<dbReference type="AlphaFoldDB" id="A0A8S9XR30"/>
<dbReference type="InterPro" id="IPR038884">
    <property type="entry name" value="CFAP61"/>
</dbReference>
<gene>
    <name evidence="2" type="ORF">GE061_011992</name>
</gene>
<keyword evidence="1" id="KW-0732">Signal</keyword>
<proteinExistence type="predicted"/>
<dbReference type="EMBL" id="WIXP02000004">
    <property type="protein sequence ID" value="KAF6211480.1"/>
    <property type="molecule type" value="Genomic_DNA"/>
</dbReference>
<feature type="chain" id="PRO_5035776921" evidence="1">
    <location>
        <begin position="22"/>
        <end position="501"/>
    </location>
</feature>
<sequence length="501" mass="58419">SLTFPCHQAFAILFLFAHVEYHPTLRVYEVCIRNSGMSDQRNRDEGMSETTYKSIAERMLPRTGRYTSKYVSKLGLETWTNVVEGTMTAIHREEKCVEVDGKKMIPYDYLFLFCGKQFSTPQADHRNIVLGKECKALYDLKTPWIRRVSLKPRNLFTINCLSDATVALQYIKRLNPGRGQILVYKAIRRRIFDIGISHYFYYNFVNWDYNEATQLISKAHFESESRMASLKCLALFSFSPKEIGLETLLAYGESNLVFDGGLVIDTDFRTNDPYIYAAGPGTRYKKKYFADHYFHEHYNSSEVGDEMAERAFSIIPDLPHKELETKQDIVDFKKTCGDGLLHPRSTHQSTRLRKHSKPWAYLFYHDRFDNLLEKMRGQFYVKLPLSDKTFADLIAEALKKSNWTQMPQSAMPLLEEIFLSFPDLKKKMAEEILAFFNENRNHLPMALNDELTRSVLQIAGENIIYIQKAHRAGGKPLVSEPYSFEKHKKMYQPKEYFERIE</sequence>
<reference evidence="2" key="1">
    <citation type="journal article" date="2021" name="Mol. Ecol. Resour.">
        <title>Apolygus lucorum genome provides insights into omnivorousness and mesophyll feeding.</title>
        <authorList>
            <person name="Liu Y."/>
            <person name="Liu H."/>
            <person name="Wang H."/>
            <person name="Huang T."/>
            <person name="Liu B."/>
            <person name="Yang B."/>
            <person name="Yin L."/>
            <person name="Li B."/>
            <person name="Zhang Y."/>
            <person name="Zhang S."/>
            <person name="Jiang F."/>
            <person name="Zhang X."/>
            <person name="Ren Y."/>
            <person name="Wang B."/>
            <person name="Wang S."/>
            <person name="Lu Y."/>
            <person name="Wu K."/>
            <person name="Fan W."/>
            <person name="Wang G."/>
        </authorList>
    </citation>
    <scope>NUCLEOTIDE SEQUENCE</scope>
    <source>
        <strain evidence="2">12Hb</strain>
    </source>
</reference>
<evidence type="ECO:0000313" key="2">
    <source>
        <dbReference type="EMBL" id="KAF6211480.1"/>
    </source>
</evidence>
<dbReference type="PANTHER" id="PTHR21178:SF8">
    <property type="entry name" value="CILIA- AND FLAGELLA-ASSOCIATED PROTEIN 61"/>
    <property type="match status" value="1"/>
</dbReference>
<dbReference type="OrthoDB" id="382863at2759"/>
<dbReference type="SUPFAM" id="SSF51905">
    <property type="entry name" value="FAD/NAD(P)-binding domain"/>
    <property type="match status" value="1"/>
</dbReference>
<dbReference type="Proteomes" id="UP000466442">
    <property type="component" value="Unassembled WGS sequence"/>
</dbReference>